<dbReference type="GO" id="GO:0004497">
    <property type="term" value="F:monooxygenase activity"/>
    <property type="evidence" value="ECO:0007669"/>
    <property type="project" value="UniProtKB-KW"/>
</dbReference>
<name>A0A1X6MYD4_9APHY</name>
<proteinExistence type="inferred from homology"/>
<keyword evidence="12" id="KW-0472">Membrane</keyword>
<evidence type="ECO:0000256" key="2">
    <source>
        <dbReference type="ARBA" id="ARBA00004370"/>
    </source>
</evidence>
<keyword evidence="5 13" id="KW-0349">Heme</keyword>
<dbReference type="CDD" id="cd11065">
    <property type="entry name" value="CYP64-like"/>
    <property type="match status" value="1"/>
</dbReference>
<dbReference type="Gene3D" id="1.10.630.10">
    <property type="entry name" value="Cytochrome P450"/>
    <property type="match status" value="1"/>
</dbReference>
<dbReference type="GeneID" id="36330622"/>
<evidence type="ECO:0008006" key="17">
    <source>
        <dbReference type="Google" id="ProtNLM"/>
    </source>
</evidence>
<dbReference type="InterPro" id="IPR036396">
    <property type="entry name" value="Cyt_P450_sf"/>
</dbReference>
<feature type="binding site" description="axial binding residue" evidence="13">
    <location>
        <position position="472"/>
    </location>
    <ligand>
        <name>heme</name>
        <dbReference type="ChEBI" id="CHEBI:30413"/>
    </ligand>
    <ligandPart>
        <name>Fe</name>
        <dbReference type="ChEBI" id="CHEBI:18248"/>
    </ligandPart>
</feature>
<dbReference type="PANTHER" id="PTHR46300">
    <property type="entry name" value="P450, PUTATIVE (EUROFUNG)-RELATED-RELATED"/>
    <property type="match status" value="1"/>
</dbReference>
<dbReference type="PRINTS" id="PR00463">
    <property type="entry name" value="EP450I"/>
</dbReference>
<keyword evidence="10 13" id="KW-0408">Iron</keyword>
<evidence type="ECO:0000256" key="1">
    <source>
        <dbReference type="ARBA" id="ARBA00001971"/>
    </source>
</evidence>
<dbReference type="GO" id="GO:0016705">
    <property type="term" value="F:oxidoreductase activity, acting on paired donors, with incorporation or reduction of molecular oxygen"/>
    <property type="evidence" value="ECO:0007669"/>
    <property type="project" value="InterPro"/>
</dbReference>
<reference evidence="15 16" key="1">
    <citation type="submission" date="2017-04" db="EMBL/GenBank/DDBJ databases">
        <title>Genome Sequence of the Model Brown-Rot Fungus Postia placenta SB12.</title>
        <authorList>
            <consortium name="DOE Joint Genome Institute"/>
            <person name="Gaskell J."/>
            <person name="Kersten P."/>
            <person name="Larrondo L.F."/>
            <person name="Canessa P."/>
            <person name="Martinez D."/>
            <person name="Hibbett D."/>
            <person name="Schmoll M."/>
            <person name="Kubicek C.P."/>
            <person name="Martinez A.T."/>
            <person name="Yadav J."/>
            <person name="Master E."/>
            <person name="Magnuson J.K."/>
            <person name="James T."/>
            <person name="Yaver D."/>
            <person name="Berka R."/>
            <person name="Labutti K."/>
            <person name="Lipzen A."/>
            <person name="Aerts A."/>
            <person name="Barry K."/>
            <person name="Henrissat B."/>
            <person name="Blanchette R."/>
            <person name="Grigoriev I."/>
            <person name="Cullen D."/>
        </authorList>
    </citation>
    <scope>NUCLEOTIDE SEQUENCE [LARGE SCALE GENOMIC DNA]</scope>
    <source>
        <strain evidence="15 16">MAD-698-R-SB12</strain>
    </source>
</reference>
<comment type="pathway">
    <text evidence="3">Secondary metabolite biosynthesis.</text>
</comment>
<dbReference type="RefSeq" id="XP_024338163.1">
    <property type="nucleotide sequence ID" value="XM_024485673.1"/>
</dbReference>
<keyword evidence="7 13" id="KW-0479">Metal-binding</keyword>
<dbReference type="AlphaFoldDB" id="A0A1X6MYD4"/>
<dbReference type="STRING" id="670580.A0A1X6MYD4"/>
<keyword evidence="14" id="KW-0732">Signal</keyword>
<organism evidence="15 16">
    <name type="scientific">Postia placenta MAD-698-R-SB12</name>
    <dbReference type="NCBI Taxonomy" id="670580"/>
    <lineage>
        <taxon>Eukaryota</taxon>
        <taxon>Fungi</taxon>
        <taxon>Dikarya</taxon>
        <taxon>Basidiomycota</taxon>
        <taxon>Agaricomycotina</taxon>
        <taxon>Agaricomycetes</taxon>
        <taxon>Polyporales</taxon>
        <taxon>Adustoporiaceae</taxon>
        <taxon>Rhodonia</taxon>
    </lineage>
</organism>
<keyword evidence="16" id="KW-1185">Reference proteome</keyword>
<dbReference type="SUPFAM" id="SSF48264">
    <property type="entry name" value="Cytochrome P450"/>
    <property type="match status" value="1"/>
</dbReference>
<feature type="chain" id="PRO_5010882545" description="Cytochrome P450" evidence="14">
    <location>
        <begin position="24"/>
        <end position="565"/>
    </location>
</feature>
<accession>A0A1X6MYD4</accession>
<evidence type="ECO:0000256" key="4">
    <source>
        <dbReference type="ARBA" id="ARBA00010617"/>
    </source>
</evidence>
<dbReference type="GO" id="GO:0020037">
    <property type="term" value="F:heme binding"/>
    <property type="evidence" value="ECO:0007669"/>
    <property type="project" value="InterPro"/>
</dbReference>
<dbReference type="OrthoDB" id="1470350at2759"/>
<dbReference type="InterPro" id="IPR050364">
    <property type="entry name" value="Cytochrome_P450_fung"/>
</dbReference>
<dbReference type="EMBL" id="KZ110598">
    <property type="protein sequence ID" value="OSX61369.1"/>
    <property type="molecule type" value="Genomic_DNA"/>
</dbReference>
<evidence type="ECO:0000256" key="6">
    <source>
        <dbReference type="ARBA" id="ARBA00022692"/>
    </source>
</evidence>
<keyword evidence="9" id="KW-0560">Oxidoreductase</keyword>
<dbReference type="InterPro" id="IPR002401">
    <property type="entry name" value="Cyt_P450_E_grp-I"/>
</dbReference>
<evidence type="ECO:0000256" key="5">
    <source>
        <dbReference type="ARBA" id="ARBA00022617"/>
    </source>
</evidence>
<comment type="cofactor">
    <cofactor evidence="1 13">
        <name>heme</name>
        <dbReference type="ChEBI" id="CHEBI:30413"/>
    </cofactor>
</comment>
<comment type="similarity">
    <text evidence="4">Belongs to the cytochrome P450 family.</text>
</comment>
<evidence type="ECO:0000256" key="13">
    <source>
        <dbReference type="PIRSR" id="PIRSR602401-1"/>
    </source>
</evidence>
<protein>
    <recommendedName>
        <fullName evidence="17">Cytochrome P450</fullName>
    </recommendedName>
</protein>
<gene>
    <name evidence="15" type="ORF">POSPLADRAFT_1144211</name>
</gene>
<evidence type="ECO:0000256" key="3">
    <source>
        <dbReference type="ARBA" id="ARBA00005179"/>
    </source>
</evidence>
<dbReference type="GO" id="GO:0005506">
    <property type="term" value="F:iron ion binding"/>
    <property type="evidence" value="ECO:0007669"/>
    <property type="project" value="InterPro"/>
</dbReference>
<feature type="signal peptide" evidence="14">
    <location>
        <begin position="1"/>
        <end position="23"/>
    </location>
</feature>
<dbReference type="PANTHER" id="PTHR46300:SF2">
    <property type="entry name" value="CYTOCHROME P450 MONOOXYGENASE ALNH-RELATED"/>
    <property type="match status" value="1"/>
</dbReference>
<dbReference type="Proteomes" id="UP000194127">
    <property type="component" value="Unassembled WGS sequence"/>
</dbReference>
<evidence type="ECO:0000256" key="12">
    <source>
        <dbReference type="ARBA" id="ARBA00023136"/>
    </source>
</evidence>
<evidence type="ECO:0000256" key="10">
    <source>
        <dbReference type="ARBA" id="ARBA00023004"/>
    </source>
</evidence>
<evidence type="ECO:0000313" key="16">
    <source>
        <dbReference type="Proteomes" id="UP000194127"/>
    </source>
</evidence>
<sequence>MSAYDIIALAAVTLATLLVFLHGRSTDPPPPCPPGIPVFGNLFQVDALRPHPQFLKWAQKYGSIFSLKLGPQRMIVLNTAAAADELLVNRSKVYSSRPSLHVAQDLVSDGQRMVFMPYDREWKVTRRNLQGVIGPGPSKRLREMQELESRVVLYDLICHGDQSITEVHVPGPNGEVPERHWFSVIRRYTTSVVMHLAYGKRVHRILNSPQMRKVYDVMSNFTRVAQPGAYLADTIRPLRWLPGILAPWRMKALKMHEWEMELWGGLLSECRASLKKGIYHSGFVPSYLRARAEVGCEDLPGTGVTPDGTGWMRDKLLAYTAGSLLEAGSDTTAATIQTFMLLMLHHPDALARAREELDRVVGVERMPGWDDEERLPWVIACIKETLRRRPPTIMGMPHRVDEDDVYEGYHIPKGSTVIGNIWAIHMDPVRYRNPAAFDPERFYDKDKMPKWASGPDSSHRDHYAFGWGRRFCQGSLMAEASLFIVLSRLIWGIDFYAPLDPRTDKPMLPDFGDEVQTWSGGFVSSPFIFPVGFRPRSEKHAEIMRTAFDDVQGEWQAMGLEEDER</sequence>
<dbReference type="Pfam" id="PF00067">
    <property type="entry name" value="p450"/>
    <property type="match status" value="1"/>
</dbReference>
<dbReference type="PRINTS" id="PR00385">
    <property type="entry name" value="P450"/>
</dbReference>
<evidence type="ECO:0000256" key="8">
    <source>
        <dbReference type="ARBA" id="ARBA00022989"/>
    </source>
</evidence>
<evidence type="ECO:0000313" key="15">
    <source>
        <dbReference type="EMBL" id="OSX61369.1"/>
    </source>
</evidence>
<keyword evidence="11" id="KW-0503">Monooxygenase</keyword>
<evidence type="ECO:0000256" key="11">
    <source>
        <dbReference type="ARBA" id="ARBA00023033"/>
    </source>
</evidence>
<evidence type="ECO:0000256" key="9">
    <source>
        <dbReference type="ARBA" id="ARBA00023002"/>
    </source>
</evidence>
<keyword evidence="8" id="KW-1133">Transmembrane helix</keyword>
<dbReference type="InterPro" id="IPR001128">
    <property type="entry name" value="Cyt_P450"/>
</dbReference>
<evidence type="ECO:0000256" key="7">
    <source>
        <dbReference type="ARBA" id="ARBA00022723"/>
    </source>
</evidence>
<keyword evidence="6" id="KW-0812">Transmembrane</keyword>
<dbReference type="GO" id="GO:0016020">
    <property type="term" value="C:membrane"/>
    <property type="evidence" value="ECO:0007669"/>
    <property type="project" value="UniProtKB-SubCell"/>
</dbReference>
<comment type="subcellular location">
    <subcellularLocation>
        <location evidence="2">Membrane</location>
    </subcellularLocation>
</comment>
<evidence type="ECO:0000256" key="14">
    <source>
        <dbReference type="SAM" id="SignalP"/>
    </source>
</evidence>